<name>A0A8K0KMQ0_LADFU</name>
<keyword evidence="2" id="KW-1185">Reference proteome</keyword>
<dbReference type="Proteomes" id="UP000792457">
    <property type="component" value="Unassembled WGS sequence"/>
</dbReference>
<dbReference type="OrthoDB" id="8121869at2759"/>
<comment type="caution">
    <text evidence="1">The sequence shown here is derived from an EMBL/GenBank/DDBJ whole genome shotgun (WGS) entry which is preliminary data.</text>
</comment>
<organism evidence="1 2">
    <name type="scientific">Ladona fulva</name>
    <name type="common">Scarce chaser dragonfly</name>
    <name type="synonym">Libellula fulva</name>
    <dbReference type="NCBI Taxonomy" id="123851"/>
    <lineage>
        <taxon>Eukaryota</taxon>
        <taxon>Metazoa</taxon>
        <taxon>Ecdysozoa</taxon>
        <taxon>Arthropoda</taxon>
        <taxon>Hexapoda</taxon>
        <taxon>Insecta</taxon>
        <taxon>Pterygota</taxon>
        <taxon>Palaeoptera</taxon>
        <taxon>Odonata</taxon>
        <taxon>Epiprocta</taxon>
        <taxon>Anisoptera</taxon>
        <taxon>Libelluloidea</taxon>
        <taxon>Libellulidae</taxon>
        <taxon>Ladona</taxon>
    </lineage>
</organism>
<protein>
    <submittedName>
        <fullName evidence="1">Uncharacterized protein</fullName>
    </submittedName>
</protein>
<reference evidence="1" key="1">
    <citation type="submission" date="2013-04" db="EMBL/GenBank/DDBJ databases">
        <authorList>
            <person name="Qu J."/>
            <person name="Murali S.C."/>
            <person name="Bandaranaike D."/>
            <person name="Bellair M."/>
            <person name="Blankenburg K."/>
            <person name="Chao H."/>
            <person name="Dinh H."/>
            <person name="Doddapaneni H."/>
            <person name="Downs B."/>
            <person name="Dugan-Rocha S."/>
            <person name="Elkadiri S."/>
            <person name="Gnanaolivu R.D."/>
            <person name="Hernandez B."/>
            <person name="Javaid M."/>
            <person name="Jayaseelan J.C."/>
            <person name="Lee S."/>
            <person name="Li M."/>
            <person name="Ming W."/>
            <person name="Munidasa M."/>
            <person name="Muniz J."/>
            <person name="Nguyen L."/>
            <person name="Ongeri F."/>
            <person name="Osuji N."/>
            <person name="Pu L.-L."/>
            <person name="Puazo M."/>
            <person name="Qu C."/>
            <person name="Quiroz J."/>
            <person name="Raj R."/>
            <person name="Weissenberger G."/>
            <person name="Xin Y."/>
            <person name="Zou X."/>
            <person name="Han Y."/>
            <person name="Richards S."/>
            <person name="Worley K."/>
            <person name="Muzny D."/>
            <person name="Gibbs R."/>
        </authorList>
    </citation>
    <scope>NUCLEOTIDE SEQUENCE</scope>
    <source>
        <strain evidence="1">Sampled in the wild</strain>
    </source>
</reference>
<evidence type="ECO:0000313" key="2">
    <source>
        <dbReference type="Proteomes" id="UP000792457"/>
    </source>
</evidence>
<dbReference type="EMBL" id="KZ309028">
    <property type="protein sequence ID" value="KAG8236460.1"/>
    <property type="molecule type" value="Genomic_DNA"/>
</dbReference>
<gene>
    <name evidence="1" type="ORF">J437_LFUL016911</name>
</gene>
<accession>A0A8K0KMQ0</accession>
<sequence length="147" mass="17094">MGGRIQSASLIKISSTHKLKSIKYECKCANKGSDMAVFAITRENREQHPKHEILEYQMGGYINSDEEDMLRKNCKYSVNNREIKTEMPTPWRQSSKHQNNQEELWIMLGFPIHDRQPAVVHLTEHLHNGQRVYFTKETAERVGSEPP</sequence>
<dbReference type="AlphaFoldDB" id="A0A8K0KMQ0"/>
<proteinExistence type="predicted"/>
<evidence type="ECO:0000313" key="1">
    <source>
        <dbReference type="EMBL" id="KAG8236460.1"/>
    </source>
</evidence>
<reference evidence="1" key="2">
    <citation type="submission" date="2017-10" db="EMBL/GenBank/DDBJ databases">
        <title>Ladona fulva Genome sequencing and assembly.</title>
        <authorList>
            <person name="Murali S."/>
            <person name="Richards S."/>
            <person name="Bandaranaike D."/>
            <person name="Bellair M."/>
            <person name="Blankenburg K."/>
            <person name="Chao H."/>
            <person name="Dinh H."/>
            <person name="Doddapaneni H."/>
            <person name="Dugan-Rocha S."/>
            <person name="Elkadiri S."/>
            <person name="Gnanaolivu R."/>
            <person name="Hernandez B."/>
            <person name="Skinner E."/>
            <person name="Javaid M."/>
            <person name="Lee S."/>
            <person name="Li M."/>
            <person name="Ming W."/>
            <person name="Munidasa M."/>
            <person name="Muniz J."/>
            <person name="Nguyen L."/>
            <person name="Hughes D."/>
            <person name="Osuji N."/>
            <person name="Pu L.-L."/>
            <person name="Puazo M."/>
            <person name="Qu C."/>
            <person name="Quiroz J."/>
            <person name="Raj R."/>
            <person name="Weissenberger G."/>
            <person name="Xin Y."/>
            <person name="Zou X."/>
            <person name="Han Y."/>
            <person name="Worley K."/>
            <person name="Muzny D."/>
            <person name="Gibbs R."/>
        </authorList>
    </citation>
    <scope>NUCLEOTIDE SEQUENCE</scope>
    <source>
        <strain evidence="1">Sampled in the wild</strain>
    </source>
</reference>